<dbReference type="RefSeq" id="WP_186278622.1">
    <property type="nucleotide sequence ID" value="NZ_CAUPKR010000011.1"/>
</dbReference>
<dbReference type="InterPro" id="IPR027417">
    <property type="entry name" value="P-loop_NTPase"/>
</dbReference>
<comment type="caution">
    <text evidence="4">The sequence shown here is derived from an EMBL/GenBank/DDBJ whole genome shotgun (WGS) entry which is preliminary data.</text>
</comment>
<feature type="compositionally biased region" description="Basic and acidic residues" evidence="2">
    <location>
        <begin position="366"/>
        <end position="390"/>
    </location>
</feature>
<evidence type="ECO:0000313" key="5">
    <source>
        <dbReference type="Proteomes" id="UP000812672"/>
    </source>
</evidence>
<evidence type="ECO:0000256" key="1">
    <source>
        <dbReference type="SAM" id="Coils"/>
    </source>
</evidence>
<keyword evidence="5" id="KW-1185">Reference proteome</keyword>
<feature type="coiled-coil region" evidence="1">
    <location>
        <begin position="444"/>
        <end position="481"/>
    </location>
</feature>
<evidence type="ECO:0000313" key="4">
    <source>
        <dbReference type="EMBL" id="MBU6081277.1"/>
    </source>
</evidence>
<feature type="region of interest" description="Disordered" evidence="2">
    <location>
        <begin position="349"/>
        <end position="390"/>
    </location>
</feature>
<feature type="coiled-coil region" evidence="1">
    <location>
        <begin position="793"/>
        <end position="820"/>
    </location>
</feature>
<dbReference type="InterPro" id="IPR013496">
    <property type="entry name" value="CHP02680"/>
</dbReference>
<dbReference type="Gene3D" id="3.40.50.300">
    <property type="entry name" value="P-loop containing nucleotide triphosphate hydrolases"/>
    <property type="match status" value="1"/>
</dbReference>
<name>A0ABS6GS93_9BACI</name>
<dbReference type="Pfam" id="PF13476">
    <property type="entry name" value="AAA_23"/>
    <property type="match status" value="1"/>
</dbReference>
<dbReference type="SUPFAM" id="SSF52540">
    <property type="entry name" value="P-loop containing nucleoside triphosphate hydrolases"/>
    <property type="match status" value="1"/>
</dbReference>
<accession>A0ABS6GS93</accession>
<feature type="compositionally biased region" description="Basic and acidic residues" evidence="2">
    <location>
        <begin position="349"/>
        <end position="359"/>
    </location>
</feature>
<keyword evidence="1" id="KW-0175">Coiled coil</keyword>
<evidence type="ECO:0000256" key="2">
    <source>
        <dbReference type="SAM" id="MobiDB-lite"/>
    </source>
</evidence>
<dbReference type="NCBIfam" id="TIGR02680">
    <property type="entry name" value="TIGR02680 family protein"/>
    <property type="match status" value="1"/>
</dbReference>
<feature type="coiled-coil region" evidence="1">
    <location>
        <begin position="548"/>
        <end position="582"/>
    </location>
</feature>
<dbReference type="EMBL" id="JAHLZF010000013">
    <property type="protein sequence ID" value="MBU6081277.1"/>
    <property type="molecule type" value="Genomic_DNA"/>
</dbReference>
<protein>
    <submittedName>
        <fullName evidence="4">TIGR02680 family protein</fullName>
    </submittedName>
</protein>
<organism evidence="4 5">
    <name type="scientific">Allobacillus halotolerans</name>
    <dbReference type="NCBI Taxonomy" id="570278"/>
    <lineage>
        <taxon>Bacteria</taxon>
        <taxon>Bacillati</taxon>
        <taxon>Bacillota</taxon>
        <taxon>Bacilli</taxon>
        <taxon>Bacillales</taxon>
        <taxon>Bacillaceae</taxon>
        <taxon>Allobacillus</taxon>
    </lineage>
</organism>
<dbReference type="Pfam" id="PF13558">
    <property type="entry name" value="SbcC_Walker_B"/>
    <property type="match status" value="1"/>
</dbReference>
<feature type="domain" description="Rad50/SbcC-type AAA" evidence="3">
    <location>
        <begin position="14"/>
        <end position="309"/>
    </location>
</feature>
<reference evidence="4 5" key="1">
    <citation type="journal article" date="2011" name="Int. J. Syst. Evol. Microbiol.">
        <title>Allobacillus halotolerans gen. nov., sp. nov. isolated from shrimp paste.</title>
        <authorList>
            <person name="Sheu S.Y."/>
            <person name="Arun A.B."/>
            <person name="Jiang S.R."/>
            <person name="Young C.C."/>
            <person name="Chen W.M."/>
        </authorList>
    </citation>
    <scope>NUCLEOTIDE SEQUENCE [LARGE SCALE GENOMIC DNA]</scope>
    <source>
        <strain evidence="4 5">LMG 24826</strain>
    </source>
</reference>
<feature type="coiled-coil region" evidence="1">
    <location>
        <begin position="875"/>
        <end position="942"/>
    </location>
</feature>
<proteinExistence type="predicted"/>
<gene>
    <name evidence="4" type="ORF">KQ486_09665</name>
</gene>
<dbReference type="InterPro" id="IPR038729">
    <property type="entry name" value="Rad50/SbcC_AAA"/>
</dbReference>
<sequence>MSSKWQMNRAGVLNFWYYDDEVFDFSDGKLLLRGSNGSGKSVTMQSFIPVLLDGKKSPDRLDPFGSRSRRMEDYLLGEKEVVNRDERTGYLYLEFKRTDIEQYITIGIGLQAKRNKPMKFWGFVVTDNRRVGQDIDLFKYEQNAGEKQKIPLSRIELENLIADGGHVVQTQTEYMELVNKYVFGFETMEAYEDLIKLLIQLRSPKLSKDFRPTVIYDILEAALPPLTDEDLRYLSDTIEQMDQTKQQIEQLKREMDAIQKLNHVYTTYNKRVLAEQADGMVAANQRLQQNQMRYDELTEEKTTIDQQIDELTQSIRELEIEQETYRQKEERLSAHDVWNIEKERLNEQERLEKESENLRKKTQQLEQRESKEHQLRNENRTLEETIGEKETEAEEMLAELEQDALDISFDEQHQINVQDYERNQQAEFNFSVWIKEARDHLSFLEKVTDELRRFEQLKEKIQERNKELADEEKKLDDVKEQERQWFELFEEDKSKKLAEIHQWVNDISLISVSEEVLQQVSRAVQSLYEPTSYEQVKDPFRQAVYQMEQRKREELSKLEFQNKQLTEEIREKESELHEWKLKKDPDPETDQITKEARKQLTDQGIPHVPFYTAVEFQDHVEMDTRKRLEAALTDSGVLDALLIDESIKIRHDRVLTSSPQLMAHTLADYLKPDLEESSLISNRQVDEVLRSIVVGEEAEAGVHSLDERGGYQIGLVKGHAVPIDEVRFIGRNARKRYRQEQIDQLQQEIKQRIEQKARLDKHIEEIHSDIAQAHEQLTQFPNDDDLHHNFNQIAKLRMQMEHHQSRMSDLSDQLKEIHQEYSKVKLLVDEKTRTMNIERTMPAYQEAIRYAKTYLDNLNHLEKVHLKKIHHLSRKQYISEQLEELIDEVDELKGEMNKIDDRIKMSEKNLQEIENQLAQAGVQDIRNQIVEVQQKLKDIAEQSTECQTTKPRKEEALKYLEEKINTEKHQLHFSQKMFKAWTVTFEKELNLGFVEEPADEVDVALAKEIKKQYGHLLKEKDGSHLLGRLTDEYYKQQTDLMEYRMTSYDQYTEPFDWMKSVSDEQELLFINHWKRVATRRIIELDYQGKLVNTYAVQSLIEEDYARQENRLNEQDKQLYEEILFNSVGQKLRARIRRAEQWVKQMKQLMENRNTSSGLTFSIKWKPRTAETEEELDTVDLVDLLRQDPRLLKDSDLEKITVHFRSKIDKAKEEVENSSEMQTLLQVLKEVLDYRKWFSFVLYFQREGENRRELTNHQFYKFSGGEKAMAMYIPLFTASYSRYLEAADHAPYIISLDEAFAGVDENNIREMFEIVETLGFDYMMNSQVLWGDYDTISKLSVCELVRPKNADYVTVIRYQWEGEKMALQVDDEQMKVEI</sequence>
<evidence type="ECO:0000259" key="3">
    <source>
        <dbReference type="Pfam" id="PF13476"/>
    </source>
</evidence>
<dbReference type="Proteomes" id="UP000812672">
    <property type="component" value="Unassembled WGS sequence"/>
</dbReference>